<dbReference type="CDD" id="cd06465">
    <property type="entry name" value="p23_hB-ind1_like"/>
    <property type="match status" value="1"/>
</dbReference>
<comment type="similarity">
    <text evidence="1">Belongs to the p23/wos2 family.</text>
</comment>
<evidence type="ECO:0000256" key="2">
    <source>
        <dbReference type="SAM" id="MobiDB-lite"/>
    </source>
</evidence>
<feature type="domain" description="CS" evidence="3">
    <location>
        <begin position="3"/>
        <end position="104"/>
    </location>
</feature>
<name>Q6CT98_KLULA</name>
<dbReference type="GO" id="GO:0006457">
    <property type="term" value="P:protein folding"/>
    <property type="evidence" value="ECO:0007669"/>
    <property type="project" value="TreeGrafter"/>
</dbReference>
<dbReference type="eggNOG" id="KOG3158">
    <property type="taxonomic scope" value="Eukaryota"/>
</dbReference>
<feature type="region of interest" description="Disordered" evidence="2">
    <location>
        <begin position="165"/>
        <end position="184"/>
    </location>
</feature>
<evidence type="ECO:0000256" key="1">
    <source>
        <dbReference type="ARBA" id="ARBA00025733"/>
    </source>
</evidence>
<dbReference type="PANTHER" id="PTHR22932:SF1">
    <property type="entry name" value="CO-CHAPERONE PROTEIN DAF-41"/>
    <property type="match status" value="1"/>
</dbReference>
<evidence type="ECO:0000313" key="4">
    <source>
        <dbReference type="EMBL" id="CAH01692.1"/>
    </source>
</evidence>
<organism evidence="4 5">
    <name type="scientific">Kluyveromyces lactis (strain ATCC 8585 / CBS 2359 / DSM 70799 / NBRC 1267 / NRRL Y-1140 / WM37)</name>
    <name type="common">Yeast</name>
    <name type="synonym">Candida sphaerica</name>
    <dbReference type="NCBI Taxonomy" id="284590"/>
    <lineage>
        <taxon>Eukaryota</taxon>
        <taxon>Fungi</taxon>
        <taxon>Dikarya</taxon>
        <taxon>Ascomycota</taxon>
        <taxon>Saccharomycotina</taxon>
        <taxon>Saccharomycetes</taxon>
        <taxon>Saccharomycetales</taxon>
        <taxon>Saccharomycetaceae</taxon>
        <taxon>Kluyveromyces</taxon>
    </lineage>
</organism>
<dbReference type="STRING" id="284590.Q6CT98"/>
<dbReference type="GO" id="GO:0051087">
    <property type="term" value="F:protein-folding chaperone binding"/>
    <property type="evidence" value="ECO:0007669"/>
    <property type="project" value="TreeGrafter"/>
</dbReference>
<dbReference type="Proteomes" id="UP000000598">
    <property type="component" value="Chromosome C"/>
</dbReference>
<reference evidence="4 5" key="1">
    <citation type="journal article" date="2004" name="Nature">
        <title>Genome evolution in yeasts.</title>
        <authorList>
            <consortium name="Genolevures"/>
            <person name="Dujon B."/>
            <person name="Sherman D."/>
            <person name="Fischer G."/>
            <person name="Durrens P."/>
            <person name="Casaregola S."/>
            <person name="Lafontaine I."/>
            <person name="de Montigny J."/>
            <person name="Marck C."/>
            <person name="Neuveglise C."/>
            <person name="Talla E."/>
            <person name="Goffard N."/>
            <person name="Frangeul L."/>
            <person name="Aigle M."/>
            <person name="Anthouard V."/>
            <person name="Babour A."/>
            <person name="Barbe V."/>
            <person name="Barnay S."/>
            <person name="Blanchin S."/>
            <person name="Beckerich J.M."/>
            <person name="Beyne E."/>
            <person name="Bleykasten C."/>
            <person name="Boisrame A."/>
            <person name="Boyer J."/>
            <person name="Cattolico L."/>
            <person name="Confanioleri F."/>
            <person name="de Daruvar A."/>
            <person name="Despons L."/>
            <person name="Fabre E."/>
            <person name="Fairhead C."/>
            <person name="Ferry-Dumazet H."/>
            <person name="Groppi A."/>
            <person name="Hantraye F."/>
            <person name="Hennequin C."/>
            <person name="Jauniaux N."/>
            <person name="Joyet P."/>
            <person name="Kachouri R."/>
            <person name="Kerrest A."/>
            <person name="Koszul R."/>
            <person name="Lemaire M."/>
            <person name="Lesur I."/>
            <person name="Ma L."/>
            <person name="Muller H."/>
            <person name="Nicaud J.M."/>
            <person name="Nikolski M."/>
            <person name="Oztas S."/>
            <person name="Ozier-Kalogeropoulos O."/>
            <person name="Pellenz S."/>
            <person name="Potier S."/>
            <person name="Richard G.F."/>
            <person name="Straub M.L."/>
            <person name="Suleau A."/>
            <person name="Swennene D."/>
            <person name="Tekaia F."/>
            <person name="Wesolowski-Louvel M."/>
            <person name="Westhof E."/>
            <person name="Wirth B."/>
            <person name="Zeniou-Meyer M."/>
            <person name="Zivanovic I."/>
            <person name="Bolotin-Fukuhara M."/>
            <person name="Thierry A."/>
            <person name="Bouchier C."/>
            <person name="Caudron B."/>
            <person name="Scarpelli C."/>
            <person name="Gaillardin C."/>
            <person name="Weissenbach J."/>
            <person name="Wincker P."/>
            <person name="Souciet J.L."/>
        </authorList>
    </citation>
    <scope>NUCLEOTIDE SEQUENCE [LARGE SCALE GENOMIC DNA]</scope>
    <source>
        <strain evidence="5">ATCC 8585 / CBS 2359 / DSM 70799 / NBRC 1267 / NRRL Y-1140 / WM37</strain>
    </source>
</reference>
<evidence type="ECO:0000313" key="5">
    <source>
        <dbReference type="Proteomes" id="UP000000598"/>
    </source>
</evidence>
<dbReference type="OMA" id="EEGPYWP"/>
<dbReference type="GO" id="GO:0051131">
    <property type="term" value="P:chaperone-mediated protein complex assembly"/>
    <property type="evidence" value="ECO:0007669"/>
    <property type="project" value="TreeGrafter"/>
</dbReference>
<dbReference type="AlphaFoldDB" id="Q6CT98"/>
<sequence length="184" mass="21234">MSVHTPEVLWAQRSSESDDTKNNLFITINIPDCTNPKMELTENSLEFSALSKYHSKDGIKYHLHIDFYKPIDTENSEQRVANGRNYFLVLRKKDLGLEYWPRLTKEKLKYHYIKTDFDKWVDEDEQEENVAADNDLMSQFGQMGGAGFPGMEQGFNPQAFADAGINLDEALPEEDDEDDEEKAE</sequence>
<dbReference type="InterPro" id="IPR008978">
    <property type="entry name" value="HSP20-like_chaperone"/>
</dbReference>
<dbReference type="Gene3D" id="2.60.40.790">
    <property type="match status" value="1"/>
</dbReference>
<accession>Q6CT98</accession>
<gene>
    <name evidence="4" type="ORF">KLLA0_C14322g</name>
</gene>
<keyword evidence="5" id="KW-1185">Reference proteome</keyword>
<dbReference type="GO" id="GO:0005634">
    <property type="term" value="C:nucleus"/>
    <property type="evidence" value="ECO:0007669"/>
    <property type="project" value="TreeGrafter"/>
</dbReference>
<dbReference type="KEGG" id="kla:KLLA0_C14322g"/>
<proteinExistence type="inferred from homology"/>
<dbReference type="InterPro" id="IPR007052">
    <property type="entry name" value="CS_dom"/>
</dbReference>
<dbReference type="FunFam" id="2.60.40.790:FF:000055">
    <property type="entry name" value="HSP90 associated co-chaperone"/>
    <property type="match status" value="1"/>
</dbReference>
<dbReference type="PANTHER" id="PTHR22932">
    <property type="entry name" value="TELOMERASE-BINDING PROTEIN P23 HSP90 CO-CHAPERONE"/>
    <property type="match status" value="1"/>
</dbReference>
<dbReference type="InterPro" id="IPR045250">
    <property type="entry name" value="p23-like"/>
</dbReference>
<protein>
    <submittedName>
        <fullName evidence="4">KLLA0C14322p</fullName>
    </submittedName>
</protein>
<dbReference type="GO" id="GO:0005829">
    <property type="term" value="C:cytosol"/>
    <property type="evidence" value="ECO:0007669"/>
    <property type="project" value="TreeGrafter"/>
</dbReference>
<dbReference type="FunCoup" id="Q6CT98">
    <property type="interactions" value="1215"/>
</dbReference>
<dbReference type="SUPFAM" id="SSF49764">
    <property type="entry name" value="HSP20-like chaperones"/>
    <property type="match status" value="1"/>
</dbReference>
<dbReference type="PROSITE" id="PS51203">
    <property type="entry name" value="CS"/>
    <property type="match status" value="1"/>
</dbReference>
<dbReference type="HOGENOM" id="CLU_078883_0_1_1"/>
<dbReference type="PaxDb" id="284590-Q6CT98"/>
<dbReference type="EMBL" id="CR382123">
    <property type="protein sequence ID" value="CAH01692.1"/>
    <property type="molecule type" value="Genomic_DNA"/>
</dbReference>
<dbReference type="GO" id="GO:0051879">
    <property type="term" value="F:Hsp90 protein binding"/>
    <property type="evidence" value="ECO:0007669"/>
    <property type="project" value="InterPro"/>
</dbReference>
<feature type="compositionally biased region" description="Acidic residues" evidence="2">
    <location>
        <begin position="170"/>
        <end position="184"/>
    </location>
</feature>
<dbReference type="InParanoid" id="Q6CT98"/>
<evidence type="ECO:0000259" key="3">
    <source>
        <dbReference type="PROSITE" id="PS51203"/>
    </source>
</evidence>